<dbReference type="EMBL" id="JBHRWI010000025">
    <property type="protein sequence ID" value="MFC3512771.1"/>
    <property type="molecule type" value="Genomic_DNA"/>
</dbReference>
<sequence>MTDDTRVEHHRSIPYQIKDYELQPGFAAKPLDGGRGINVTGICPGCGGRTTTNWHYGIGSGYKSFRRKKTPPPEPAAGRTVCCDCGHGHSDRPADEPFLGCGAHWRVKMS</sequence>
<protein>
    <submittedName>
        <fullName evidence="1">Uncharacterized protein</fullName>
    </submittedName>
</protein>
<reference evidence="2" key="1">
    <citation type="journal article" date="2019" name="Int. J. Syst. Evol. Microbiol.">
        <title>The Global Catalogue of Microorganisms (GCM) 10K type strain sequencing project: providing services to taxonomists for standard genome sequencing and annotation.</title>
        <authorList>
            <consortium name="The Broad Institute Genomics Platform"/>
            <consortium name="The Broad Institute Genome Sequencing Center for Infectious Disease"/>
            <person name="Wu L."/>
            <person name="Ma J."/>
        </authorList>
    </citation>
    <scope>NUCLEOTIDE SEQUENCE [LARGE SCALE GENOMIC DNA]</scope>
    <source>
        <strain evidence="2">CGMCC 4.7682</strain>
    </source>
</reference>
<evidence type="ECO:0000313" key="2">
    <source>
        <dbReference type="Proteomes" id="UP001595764"/>
    </source>
</evidence>
<comment type="caution">
    <text evidence="1">The sequence shown here is derived from an EMBL/GenBank/DDBJ whole genome shotgun (WGS) entry which is preliminary data.</text>
</comment>
<evidence type="ECO:0000313" key="1">
    <source>
        <dbReference type="EMBL" id="MFC3512771.1"/>
    </source>
</evidence>
<dbReference type="RefSeq" id="WP_354736399.1">
    <property type="nucleotide sequence ID" value="NZ_JBHMAY010000096.1"/>
</dbReference>
<keyword evidence="2" id="KW-1185">Reference proteome</keyword>
<organism evidence="1 2">
    <name type="scientific">Amycolatopsis halotolerans</name>
    <dbReference type="NCBI Taxonomy" id="330083"/>
    <lineage>
        <taxon>Bacteria</taxon>
        <taxon>Bacillati</taxon>
        <taxon>Actinomycetota</taxon>
        <taxon>Actinomycetes</taxon>
        <taxon>Pseudonocardiales</taxon>
        <taxon>Pseudonocardiaceae</taxon>
        <taxon>Amycolatopsis</taxon>
    </lineage>
</organism>
<gene>
    <name evidence="1" type="ORF">ACFORO_21560</name>
</gene>
<dbReference type="Proteomes" id="UP001595764">
    <property type="component" value="Unassembled WGS sequence"/>
</dbReference>
<proteinExistence type="predicted"/>
<name>A0ABV7QI30_9PSEU</name>
<accession>A0ABV7QI30</accession>